<evidence type="ECO:0000256" key="2">
    <source>
        <dbReference type="ARBA" id="ARBA00022475"/>
    </source>
</evidence>
<name>A0ABS7L6R1_9FIRM</name>
<evidence type="ECO:0000256" key="6">
    <source>
        <dbReference type="SAM" id="Phobius"/>
    </source>
</evidence>
<evidence type="ECO:0000313" key="8">
    <source>
        <dbReference type="EMBL" id="MBY0758766.1"/>
    </source>
</evidence>
<feature type="transmembrane region" description="Helical" evidence="6">
    <location>
        <begin position="224"/>
        <end position="244"/>
    </location>
</feature>
<comment type="subcellular location">
    <subcellularLocation>
        <location evidence="1">Cell membrane</location>
        <topology evidence="1">Multi-pass membrane protein</topology>
    </subcellularLocation>
</comment>
<evidence type="ECO:0000256" key="5">
    <source>
        <dbReference type="ARBA" id="ARBA00023136"/>
    </source>
</evidence>
<organism evidence="8 9">
    <name type="scientific">Sellimonas caecigallum</name>
    <dbReference type="NCBI Taxonomy" id="2592333"/>
    <lineage>
        <taxon>Bacteria</taxon>
        <taxon>Bacillati</taxon>
        <taxon>Bacillota</taxon>
        <taxon>Clostridia</taxon>
        <taxon>Lachnospirales</taxon>
        <taxon>Lachnospiraceae</taxon>
        <taxon>Sellimonas</taxon>
    </lineage>
</organism>
<dbReference type="EMBL" id="VIRV01000007">
    <property type="protein sequence ID" value="MBY0758766.1"/>
    <property type="molecule type" value="Genomic_DNA"/>
</dbReference>
<reference evidence="8 9" key="1">
    <citation type="journal article" date="2020" name="New Microbes New Infect">
        <title>Sellimonas caecigallum sp. nov., description and genome sequence of a new member of the Sellimonas genus isolated from the cecum of feral chicken.</title>
        <authorList>
            <person name="Wongkuna S."/>
            <person name="Ghimire S."/>
            <person name="Antony L."/>
            <person name="Chankhamhaengdecha S."/>
            <person name="Janvilisri T."/>
            <person name="Scaria J."/>
        </authorList>
    </citation>
    <scope>NUCLEOTIDE SEQUENCE [LARGE SCALE GENOMIC DNA]</scope>
    <source>
        <strain evidence="8 9">SW451</strain>
    </source>
</reference>
<evidence type="ECO:0000259" key="7">
    <source>
        <dbReference type="Pfam" id="PF00482"/>
    </source>
</evidence>
<evidence type="ECO:0000313" key="9">
    <source>
        <dbReference type="Proteomes" id="UP000779049"/>
    </source>
</evidence>
<keyword evidence="2" id="KW-1003">Cell membrane</keyword>
<dbReference type="InterPro" id="IPR018076">
    <property type="entry name" value="T2SS_GspF_dom"/>
</dbReference>
<keyword evidence="3 6" id="KW-0812">Transmembrane</keyword>
<dbReference type="InterPro" id="IPR042094">
    <property type="entry name" value="T2SS_GspF_sf"/>
</dbReference>
<keyword evidence="5 6" id="KW-0472">Membrane</keyword>
<evidence type="ECO:0000256" key="3">
    <source>
        <dbReference type="ARBA" id="ARBA00022692"/>
    </source>
</evidence>
<protein>
    <submittedName>
        <fullName evidence="8">Type II secretion system protein F</fullName>
    </submittedName>
</protein>
<dbReference type="RefSeq" id="WP_087210183.1">
    <property type="nucleotide sequence ID" value="NZ_CP173660.1"/>
</dbReference>
<evidence type="ECO:0000256" key="1">
    <source>
        <dbReference type="ARBA" id="ARBA00004651"/>
    </source>
</evidence>
<dbReference type="Proteomes" id="UP000779049">
    <property type="component" value="Unassembled WGS sequence"/>
</dbReference>
<feature type="transmembrane region" description="Helical" evidence="6">
    <location>
        <begin position="20"/>
        <end position="37"/>
    </location>
</feature>
<feature type="transmembrane region" description="Helical" evidence="6">
    <location>
        <begin position="43"/>
        <end position="59"/>
    </location>
</feature>
<dbReference type="PANTHER" id="PTHR35007">
    <property type="entry name" value="INTEGRAL MEMBRANE PROTEIN-RELATED"/>
    <property type="match status" value="1"/>
</dbReference>
<feature type="transmembrane region" description="Helical" evidence="6">
    <location>
        <begin position="195"/>
        <end position="212"/>
    </location>
</feature>
<dbReference type="Gene3D" id="1.20.81.30">
    <property type="entry name" value="Type II secretion system (T2SS), domain F"/>
    <property type="match status" value="1"/>
</dbReference>
<proteinExistence type="predicted"/>
<accession>A0ABS7L6R1</accession>
<keyword evidence="9" id="KW-1185">Reference proteome</keyword>
<evidence type="ECO:0000256" key="4">
    <source>
        <dbReference type="ARBA" id="ARBA00022989"/>
    </source>
</evidence>
<sequence>MNFRKRKNCWRQDFKKREYVEGILEAAGVTALIAGLFYQSILAGAVLFFPVCILYMRIWEKEKTQKKRREFGRQFLDALQSLSAALNVGYSFENAMAEANKELKVIYQKEDRIRKEWEYMTRQMKINVSLEQILEEFSDRVDQEDVKNFVTVLAAVRKSGGSTAKVVRQTMQQIQEKEEVSREIDTMIAAKKMEFLIMAAIPFGMIAYMSLSFPDFVERLYTEFAGKCVMSACLLFYLAAFWMGMRIIRIEV</sequence>
<comment type="caution">
    <text evidence="8">The sequence shown here is derived from an EMBL/GenBank/DDBJ whole genome shotgun (WGS) entry which is preliminary data.</text>
</comment>
<dbReference type="Pfam" id="PF00482">
    <property type="entry name" value="T2SSF"/>
    <property type="match status" value="1"/>
</dbReference>
<gene>
    <name evidence="8" type="ORF">FLB61_06660</name>
</gene>
<keyword evidence="4 6" id="KW-1133">Transmembrane helix</keyword>
<feature type="domain" description="Type II secretion system protein GspF" evidence="7">
    <location>
        <begin position="79"/>
        <end position="209"/>
    </location>
</feature>
<dbReference type="PANTHER" id="PTHR35007:SF1">
    <property type="entry name" value="PILUS ASSEMBLY PROTEIN"/>
    <property type="match status" value="1"/>
</dbReference>